<dbReference type="AlphaFoldDB" id="A0A9W9XBZ3"/>
<organism evidence="1 2">
    <name type="scientific">Penicillium desertorum</name>
    <dbReference type="NCBI Taxonomy" id="1303715"/>
    <lineage>
        <taxon>Eukaryota</taxon>
        <taxon>Fungi</taxon>
        <taxon>Dikarya</taxon>
        <taxon>Ascomycota</taxon>
        <taxon>Pezizomycotina</taxon>
        <taxon>Eurotiomycetes</taxon>
        <taxon>Eurotiomycetidae</taxon>
        <taxon>Eurotiales</taxon>
        <taxon>Aspergillaceae</taxon>
        <taxon>Penicillium</taxon>
    </lineage>
</organism>
<sequence>MMLDNFEVSCENHTLKARVLLLPKTTHNLARGADERLRAALWISVNLQGTMFVKWVADLLSTSLEPFETRRPICQFDSKP</sequence>
<evidence type="ECO:0000313" key="2">
    <source>
        <dbReference type="Proteomes" id="UP001147760"/>
    </source>
</evidence>
<reference evidence="1" key="2">
    <citation type="journal article" date="2023" name="IMA Fungus">
        <title>Comparative genomic study of the Penicillium genus elucidates a diverse pangenome and 15 lateral gene transfer events.</title>
        <authorList>
            <person name="Petersen C."/>
            <person name="Sorensen T."/>
            <person name="Nielsen M.R."/>
            <person name="Sondergaard T.E."/>
            <person name="Sorensen J.L."/>
            <person name="Fitzpatrick D.A."/>
            <person name="Frisvad J.C."/>
            <person name="Nielsen K.L."/>
        </authorList>
    </citation>
    <scope>NUCLEOTIDE SEQUENCE</scope>
    <source>
        <strain evidence="1">IBT 17660</strain>
    </source>
</reference>
<evidence type="ECO:0000313" key="1">
    <source>
        <dbReference type="EMBL" id="KAJ5487881.1"/>
    </source>
</evidence>
<comment type="caution">
    <text evidence="1">The sequence shown here is derived from an EMBL/GenBank/DDBJ whole genome shotgun (WGS) entry which is preliminary data.</text>
</comment>
<protein>
    <submittedName>
        <fullName evidence="1">Uncharacterized protein</fullName>
    </submittedName>
</protein>
<gene>
    <name evidence="1" type="ORF">N7530_002181</name>
</gene>
<name>A0A9W9XBZ3_9EURO</name>
<keyword evidence="2" id="KW-1185">Reference proteome</keyword>
<dbReference type="Proteomes" id="UP001147760">
    <property type="component" value="Unassembled WGS sequence"/>
</dbReference>
<proteinExistence type="predicted"/>
<reference evidence="1" key="1">
    <citation type="submission" date="2022-12" db="EMBL/GenBank/DDBJ databases">
        <authorList>
            <person name="Petersen C."/>
        </authorList>
    </citation>
    <scope>NUCLEOTIDE SEQUENCE</scope>
    <source>
        <strain evidence="1">IBT 17660</strain>
    </source>
</reference>
<dbReference type="EMBL" id="JAPWDO010000001">
    <property type="protein sequence ID" value="KAJ5487881.1"/>
    <property type="molecule type" value="Genomic_DNA"/>
</dbReference>
<accession>A0A9W9XBZ3</accession>